<accession>A0A8S5UUP0</accession>
<name>A0A8S5UUP0_9CAUD</name>
<sequence>MDIVPVVTKDDLSKEQIEYLQKQQTEYKLIKKVKRNLGHILFSFNVKTGEIKRASIIHNVSIGLNGLPITRAETVIEPNCYYEQALNEKNFRKKLKKSGLLKNE</sequence>
<dbReference type="EMBL" id="BK016143">
    <property type="protein sequence ID" value="DAF98193.1"/>
    <property type="molecule type" value="Genomic_DNA"/>
</dbReference>
<protein>
    <submittedName>
        <fullName evidence="1">Uncharacterized protein</fullName>
    </submittedName>
</protein>
<proteinExistence type="predicted"/>
<organism evidence="1">
    <name type="scientific">Myoviridae sp. ctP6q2</name>
    <dbReference type="NCBI Taxonomy" id="2825096"/>
    <lineage>
        <taxon>Viruses</taxon>
        <taxon>Duplodnaviria</taxon>
        <taxon>Heunggongvirae</taxon>
        <taxon>Uroviricota</taxon>
        <taxon>Caudoviricetes</taxon>
    </lineage>
</organism>
<evidence type="ECO:0000313" key="1">
    <source>
        <dbReference type="EMBL" id="DAF98193.1"/>
    </source>
</evidence>
<reference evidence="1" key="1">
    <citation type="journal article" date="2021" name="Proc. Natl. Acad. Sci. U.S.A.">
        <title>A Catalog of Tens of Thousands of Viruses from Human Metagenomes Reveals Hidden Associations with Chronic Diseases.</title>
        <authorList>
            <person name="Tisza M.J."/>
            <person name="Buck C.B."/>
        </authorList>
    </citation>
    <scope>NUCLEOTIDE SEQUENCE</scope>
    <source>
        <strain evidence="1">CtP6q2</strain>
    </source>
</reference>